<keyword evidence="2" id="KW-1133">Transmembrane helix</keyword>
<evidence type="ECO:0000313" key="7">
    <source>
        <dbReference type="Proteomes" id="UP001058569"/>
    </source>
</evidence>
<keyword evidence="7" id="KW-1185">Reference proteome</keyword>
<dbReference type="AlphaFoldDB" id="A0A3P8LAX8"/>
<dbReference type="InterPro" id="IPR000620">
    <property type="entry name" value="EamA_dom"/>
</dbReference>
<protein>
    <submittedName>
        <fullName evidence="4">DMT family transporter</fullName>
    </submittedName>
    <submittedName>
        <fullName evidence="5">EamA-like transporter family</fullName>
    </submittedName>
</protein>
<evidence type="ECO:0000256" key="2">
    <source>
        <dbReference type="SAM" id="Phobius"/>
    </source>
</evidence>
<dbReference type="OrthoDB" id="396641at2"/>
<feature type="transmembrane region" description="Helical" evidence="2">
    <location>
        <begin position="220"/>
        <end position="242"/>
    </location>
</feature>
<feature type="transmembrane region" description="Helical" evidence="2">
    <location>
        <begin position="131"/>
        <end position="151"/>
    </location>
</feature>
<evidence type="ECO:0000259" key="3">
    <source>
        <dbReference type="Pfam" id="PF00892"/>
    </source>
</evidence>
<accession>A0A3P8LAX8</accession>
<organism evidence="5 6">
    <name type="scientific">Mycoplasmopsis caviae</name>
    <dbReference type="NCBI Taxonomy" id="55603"/>
    <lineage>
        <taxon>Bacteria</taxon>
        <taxon>Bacillati</taxon>
        <taxon>Mycoplasmatota</taxon>
        <taxon>Mycoplasmoidales</taxon>
        <taxon>Metamycoplasmataceae</taxon>
        <taxon>Mycoplasmopsis</taxon>
    </lineage>
</organism>
<reference evidence="4" key="2">
    <citation type="submission" date="2022-07" db="EMBL/GenBank/DDBJ databases">
        <title>Complete genome of Mycoplasma caviae type strain G122.</title>
        <authorList>
            <person name="Spergser J."/>
        </authorList>
    </citation>
    <scope>NUCLEOTIDE SEQUENCE</scope>
    <source>
        <strain evidence="4">G122</strain>
    </source>
</reference>
<dbReference type="EMBL" id="CP101806">
    <property type="protein sequence ID" value="UUD35093.1"/>
    <property type="molecule type" value="Genomic_DNA"/>
</dbReference>
<dbReference type="InterPro" id="IPR037185">
    <property type="entry name" value="EmrE-like"/>
</dbReference>
<dbReference type="GO" id="GO:0016020">
    <property type="term" value="C:membrane"/>
    <property type="evidence" value="ECO:0007669"/>
    <property type="project" value="InterPro"/>
</dbReference>
<gene>
    <name evidence="5" type="ORF">NCTC10126_00587</name>
    <name evidence="4" type="ORF">NPA07_04795</name>
</gene>
<dbReference type="Pfam" id="PF00892">
    <property type="entry name" value="EamA"/>
    <property type="match status" value="1"/>
</dbReference>
<comment type="similarity">
    <text evidence="1">Belongs to the EamA transporter family.</text>
</comment>
<feature type="transmembrane region" description="Helical" evidence="2">
    <location>
        <begin position="307"/>
        <end position="326"/>
    </location>
</feature>
<feature type="transmembrane region" description="Helical" evidence="2">
    <location>
        <begin position="158"/>
        <end position="176"/>
    </location>
</feature>
<feature type="transmembrane region" description="Helical" evidence="2">
    <location>
        <begin position="102"/>
        <end position="125"/>
    </location>
</feature>
<dbReference type="Proteomes" id="UP001058569">
    <property type="component" value="Chromosome"/>
</dbReference>
<evidence type="ECO:0000313" key="6">
    <source>
        <dbReference type="Proteomes" id="UP000280036"/>
    </source>
</evidence>
<dbReference type="RefSeq" id="WP_126118316.1">
    <property type="nucleotide sequence ID" value="NZ_CP101806.1"/>
</dbReference>
<feature type="transmembrane region" description="Helical" evidence="2">
    <location>
        <begin position="188"/>
        <end position="208"/>
    </location>
</feature>
<sequence length="351" mass="39674">MNNDDLSINTKEQKNNKNKDFFNKSIALFSGIMWALNGVLISTLSKLLPQDSYFIIGHLGQAKLALMLTFLSDLFGLLTSLIIIFSFKKHKEFFAAFRNKNIWILLLSSFFGAPLGMTMYVLGIIYVGTGISSAITVCYPVIGAMLAFIFLKQKTTKNGLFGSIISLLCILTLGILQFQKGDIKNGWGFLFAIIAALCWALESFLSTLSMKNSIDPFVSIFFRYVVSIFVLGVFVLPSLKIYGHSRQLFSNLNTLLIVGSGVVACISYMTFYYALDKNGIPLTTGLNISYVAWTIIFDLMRLEFYSYYFYILSILILLSQIITLLPDDKFIFRNWKRQKTKCKVEDTKESD</sequence>
<evidence type="ECO:0000313" key="5">
    <source>
        <dbReference type="EMBL" id="VDR42091.1"/>
    </source>
</evidence>
<evidence type="ECO:0000256" key="1">
    <source>
        <dbReference type="ARBA" id="ARBA00007362"/>
    </source>
</evidence>
<dbReference type="SUPFAM" id="SSF103481">
    <property type="entry name" value="Multidrug resistance efflux transporter EmrE"/>
    <property type="match status" value="1"/>
</dbReference>
<dbReference type="EMBL" id="UZVY01000001">
    <property type="protein sequence ID" value="VDR42091.1"/>
    <property type="molecule type" value="Genomic_DNA"/>
</dbReference>
<feature type="transmembrane region" description="Helical" evidence="2">
    <location>
        <begin position="21"/>
        <end position="44"/>
    </location>
</feature>
<name>A0A3P8LAX8_9BACT</name>
<feature type="transmembrane region" description="Helical" evidence="2">
    <location>
        <begin position="254"/>
        <end position="275"/>
    </location>
</feature>
<keyword evidence="2" id="KW-0812">Transmembrane</keyword>
<evidence type="ECO:0000313" key="4">
    <source>
        <dbReference type="EMBL" id="UUD35093.1"/>
    </source>
</evidence>
<reference evidence="5 6" key="1">
    <citation type="submission" date="2018-12" db="EMBL/GenBank/DDBJ databases">
        <authorList>
            <consortium name="Pathogen Informatics"/>
        </authorList>
    </citation>
    <scope>NUCLEOTIDE SEQUENCE [LARGE SCALE GENOMIC DNA]</scope>
    <source>
        <strain evidence="5 6">NCTC10126</strain>
    </source>
</reference>
<proteinExistence type="inferred from homology"/>
<feature type="domain" description="EamA" evidence="3">
    <location>
        <begin position="27"/>
        <end position="172"/>
    </location>
</feature>
<dbReference type="Proteomes" id="UP000280036">
    <property type="component" value="Unassembled WGS sequence"/>
</dbReference>
<feature type="transmembrane region" description="Helical" evidence="2">
    <location>
        <begin position="64"/>
        <end position="87"/>
    </location>
</feature>
<keyword evidence="2" id="KW-0472">Membrane</keyword>